<feature type="transmembrane region" description="Helical" evidence="6">
    <location>
        <begin position="121"/>
        <end position="142"/>
    </location>
</feature>
<keyword evidence="3 6" id="KW-0812">Transmembrane</keyword>
<keyword evidence="5 6" id="KW-0472">Membrane</keyword>
<feature type="transmembrane region" description="Helical" evidence="6">
    <location>
        <begin position="88"/>
        <end position="109"/>
    </location>
</feature>
<feature type="transmembrane region" description="Helical" evidence="6">
    <location>
        <begin position="222"/>
        <end position="247"/>
    </location>
</feature>
<dbReference type="PROSITE" id="PS50850">
    <property type="entry name" value="MFS"/>
    <property type="match status" value="1"/>
</dbReference>
<dbReference type="AlphaFoldDB" id="A0A6A5WEG8"/>
<feature type="transmembrane region" description="Helical" evidence="6">
    <location>
        <begin position="315"/>
        <end position="336"/>
    </location>
</feature>
<feature type="transmembrane region" description="Helical" evidence="6">
    <location>
        <begin position="289"/>
        <end position="309"/>
    </location>
</feature>
<dbReference type="GO" id="GO:0016020">
    <property type="term" value="C:membrane"/>
    <property type="evidence" value="ECO:0007669"/>
    <property type="project" value="UniProtKB-SubCell"/>
</dbReference>
<dbReference type="EMBL" id="ML977596">
    <property type="protein sequence ID" value="KAF1999294.1"/>
    <property type="molecule type" value="Genomic_DNA"/>
</dbReference>
<name>A0A6A5WEG8_9PLEO</name>
<dbReference type="InterPro" id="IPR020846">
    <property type="entry name" value="MFS_dom"/>
</dbReference>
<accession>A0A6A5WEG8</accession>
<evidence type="ECO:0000313" key="9">
    <source>
        <dbReference type="Proteomes" id="UP000799779"/>
    </source>
</evidence>
<feature type="transmembrane region" description="Helical" evidence="6">
    <location>
        <begin position="154"/>
        <end position="184"/>
    </location>
</feature>
<dbReference type="Pfam" id="PF07690">
    <property type="entry name" value="MFS_1"/>
    <property type="match status" value="1"/>
</dbReference>
<evidence type="ECO:0000256" key="3">
    <source>
        <dbReference type="ARBA" id="ARBA00022692"/>
    </source>
</evidence>
<dbReference type="InterPro" id="IPR011701">
    <property type="entry name" value="MFS"/>
</dbReference>
<feature type="transmembrane region" description="Helical" evidence="6">
    <location>
        <begin position="259"/>
        <end position="277"/>
    </location>
</feature>
<evidence type="ECO:0000256" key="1">
    <source>
        <dbReference type="ARBA" id="ARBA00004141"/>
    </source>
</evidence>
<reference evidence="8" key="1">
    <citation type="journal article" date="2020" name="Stud. Mycol.">
        <title>101 Dothideomycetes genomes: a test case for predicting lifestyles and emergence of pathogens.</title>
        <authorList>
            <person name="Haridas S."/>
            <person name="Albert R."/>
            <person name="Binder M."/>
            <person name="Bloem J."/>
            <person name="Labutti K."/>
            <person name="Salamov A."/>
            <person name="Andreopoulos B."/>
            <person name="Baker S."/>
            <person name="Barry K."/>
            <person name="Bills G."/>
            <person name="Bluhm B."/>
            <person name="Cannon C."/>
            <person name="Castanera R."/>
            <person name="Culley D."/>
            <person name="Daum C."/>
            <person name="Ezra D."/>
            <person name="Gonzalez J."/>
            <person name="Henrissat B."/>
            <person name="Kuo A."/>
            <person name="Liang C."/>
            <person name="Lipzen A."/>
            <person name="Lutzoni F."/>
            <person name="Magnuson J."/>
            <person name="Mondo S."/>
            <person name="Nolan M."/>
            <person name="Ohm R."/>
            <person name="Pangilinan J."/>
            <person name="Park H.-J."/>
            <person name="Ramirez L."/>
            <person name="Alfaro M."/>
            <person name="Sun H."/>
            <person name="Tritt A."/>
            <person name="Yoshinaga Y."/>
            <person name="Zwiers L.-H."/>
            <person name="Turgeon B."/>
            <person name="Goodwin S."/>
            <person name="Spatafora J."/>
            <person name="Crous P."/>
            <person name="Grigoriev I."/>
        </authorList>
    </citation>
    <scope>NUCLEOTIDE SEQUENCE</scope>
    <source>
        <strain evidence="8">CBS 123094</strain>
    </source>
</reference>
<dbReference type="OrthoDB" id="2985014at2759"/>
<comment type="subcellular location">
    <subcellularLocation>
        <location evidence="1">Membrane</location>
        <topology evidence="1">Multi-pass membrane protein</topology>
    </subcellularLocation>
</comment>
<dbReference type="Proteomes" id="UP000799779">
    <property type="component" value="Unassembled WGS sequence"/>
</dbReference>
<feature type="transmembrane region" description="Helical" evidence="6">
    <location>
        <begin position="348"/>
        <end position="369"/>
    </location>
</feature>
<evidence type="ECO:0000256" key="6">
    <source>
        <dbReference type="SAM" id="Phobius"/>
    </source>
</evidence>
<protein>
    <submittedName>
        <fullName evidence="8">MFS general substrate transporter</fullName>
    </submittedName>
</protein>
<dbReference type="SUPFAM" id="SSF103473">
    <property type="entry name" value="MFS general substrate transporter"/>
    <property type="match status" value="1"/>
</dbReference>
<evidence type="ECO:0000256" key="4">
    <source>
        <dbReference type="ARBA" id="ARBA00022989"/>
    </source>
</evidence>
<keyword evidence="2" id="KW-0813">Transport</keyword>
<gene>
    <name evidence="8" type="ORF">P154DRAFT_437406</name>
</gene>
<evidence type="ECO:0000256" key="5">
    <source>
        <dbReference type="ARBA" id="ARBA00023136"/>
    </source>
</evidence>
<feature type="transmembrane region" description="Helical" evidence="6">
    <location>
        <begin position="381"/>
        <end position="402"/>
    </location>
</feature>
<organism evidence="8 9">
    <name type="scientific">Amniculicola lignicola CBS 123094</name>
    <dbReference type="NCBI Taxonomy" id="1392246"/>
    <lineage>
        <taxon>Eukaryota</taxon>
        <taxon>Fungi</taxon>
        <taxon>Dikarya</taxon>
        <taxon>Ascomycota</taxon>
        <taxon>Pezizomycotina</taxon>
        <taxon>Dothideomycetes</taxon>
        <taxon>Pleosporomycetidae</taxon>
        <taxon>Pleosporales</taxon>
        <taxon>Amniculicolaceae</taxon>
        <taxon>Amniculicola</taxon>
    </lineage>
</organism>
<feature type="domain" description="Major facilitator superfamily (MFS) profile" evidence="7">
    <location>
        <begin position="1"/>
        <end position="403"/>
    </location>
</feature>
<evidence type="ECO:0000313" key="8">
    <source>
        <dbReference type="EMBL" id="KAF1999294.1"/>
    </source>
</evidence>
<dbReference type="PANTHER" id="PTHR43791:SF9">
    <property type="entry name" value="MAJOR FACILITATOR-TYPE TRANSPORTER HXNP"/>
    <property type="match status" value="1"/>
</dbReference>
<feature type="transmembrane region" description="Helical" evidence="6">
    <location>
        <begin position="61"/>
        <end position="82"/>
    </location>
</feature>
<dbReference type="InterPro" id="IPR036259">
    <property type="entry name" value="MFS_trans_sf"/>
</dbReference>
<keyword evidence="4 6" id="KW-1133">Transmembrane helix</keyword>
<evidence type="ECO:0000256" key="2">
    <source>
        <dbReference type="ARBA" id="ARBA00022448"/>
    </source>
</evidence>
<dbReference type="FunFam" id="1.20.1250.20:FF:000013">
    <property type="entry name" value="MFS general substrate transporter"/>
    <property type="match status" value="1"/>
</dbReference>
<dbReference type="FunFam" id="1.20.1250.20:FF:000188">
    <property type="entry name" value="MFS general substrate transporter"/>
    <property type="match status" value="1"/>
</dbReference>
<dbReference type="Gene3D" id="1.20.1250.20">
    <property type="entry name" value="MFS general substrate transporter like domains"/>
    <property type="match status" value="2"/>
</dbReference>
<sequence length="440" mass="48933">MYFFNSVDRSNLGNAKTDGMDKDLGFKGEEYSLLILLFYIPNGLCDLPLNMLTKKFSGKVMLPTLMVGWGSIALLQCAAHNFAGMLVLRLIMGAFEAGFFAGVVFYLTLFYTRGELGFRIAIFFGSALLAAAFSGLISYGVFQIEHTSVPGWKFLFLIEGVLTVIIGVVAFFWLPALASTAWFLNENERVVGSKRTLRDSSSASHSNFNMKESFQSWHTWKMFPWCVISFTYAVAFSTTANFLPQIVQRLGYSVVKTNLWTVAPNAVGFVVLLFVTYSSDYFRERTFHIVGALVLSGIGLAVLASIDALSNKGVAYFACFLLASGAYIPSCLVHSWHNNNNLNENSRAATTGLLVGLGNLGGILSAATFRAQYAPKYIPTLVATACCNLTCIAFTLWLGMYMKMENRRRDKMQGERIRAQDVRTEELTQGEDSVRWRYFT</sequence>
<dbReference type="PANTHER" id="PTHR43791">
    <property type="entry name" value="PERMEASE-RELATED"/>
    <property type="match status" value="1"/>
</dbReference>
<dbReference type="GO" id="GO:0022857">
    <property type="term" value="F:transmembrane transporter activity"/>
    <property type="evidence" value="ECO:0007669"/>
    <property type="project" value="InterPro"/>
</dbReference>
<proteinExistence type="predicted"/>
<evidence type="ECO:0000259" key="7">
    <source>
        <dbReference type="PROSITE" id="PS50850"/>
    </source>
</evidence>
<keyword evidence="9" id="KW-1185">Reference proteome</keyword>